<evidence type="ECO:0000256" key="1">
    <source>
        <dbReference type="ARBA" id="ARBA00008814"/>
    </source>
</evidence>
<feature type="signal peptide" evidence="2">
    <location>
        <begin position="1"/>
        <end position="20"/>
    </location>
</feature>
<evidence type="ECO:0000313" key="4">
    <source>
        <dbReference type="EMBL" id="MBU5675504.1"/>
    </source>
</evidence>
<dbReference type="PROSITE" id="PS51257">
    <property type="entry name" value="PROKAR_LIPOPROTEIN"/>
    <property type="match status" value="1"/>
</dbReference>
<dbReference type="PANTHER" id="PTHR30535:SF34">
    <property type="entry name" value="MOLYBDATE-BINDING PROTEIN MOLA"/>
    <property type="match status" value="1"/>
</dbReference>
<comment type="caution">
    <text evidence="4">The sequence shown here is derived from an EMBL/GenBank/DDBJ whole genome shotgun (WGS) entry which is preliminary data.</text>
</comment>
<keyword evidence="5" id="KW-1185">Reference proteome</keyword>
<reference evidence="4 5" key="1">
    <citation type="submission" date="2021-06" db="EMBL/GenBank/DDBJ databases">
        <authorList>
            <person name="Sun Q."/>
            <person name="Li D."/>
        </authorList>
    </citation>
    <scope>NUCLEOTIDE SEQUENCE [LARGE SCALE GENOMIC DNA]</scope>
    <source>
        <strain evidence="4 5">MSJ-5</strain>
    </source>
</reference>
<dbReference type="InterPro" id="IPR050902">
    <property type="entry name" value="ABC_Transporter_SBP"/>
</dbReference>
<sequence>MKKRVAALALLLALSISTIAGCSNQANNVEPSKDKEVVNELEKNMLEEYGVQIGEDSVTFTDSRNQQVTLNKHPERVVVLFNSYLEIWAKNGGTVVGRIEESADKIVEGTENAEIVGTLGAISLEKVLSLKPDLVILNGNSKIQMEIVPILEDNGIGVVALDFFVKDDYFKLVRLFTALNEREDLYQANALQVKEDIEKIIEKSPKDKSYKVLIMMASAKSITARGSDAYLGEMLKDLHTTNIADTSNNTLDDKNFSLEKIIEEDPDFIFVQTTGSDMEAVLDRIKKDVESNPAWASLKAVKEGRYIFLPKDLYMFKANHRYAEAYEGLAKHLYTDLVK</sequence>
<dbReference type="Proteomes" id="UP000779508">
    <property type="component" value="Unassembled WGS sequence"/>
</dbReference>
<keyword evidence="2" id="KW-0732">Signal</keyword>
<dbReference type="RefSeq" id="WP_216414979.1">
    <property type="nucleotide sequence ID" value="NZ_JAHLQK010000001.1"/>
</dbReference>
<feature type="domain" description="Fe/B12 periplasmic-binding" evidence="3">
    <location>
        <begin position="76"/>
        <end position="337"/>
    </location>
</feature>
<evidence type="ECO:0000259" key="3">
    <source>
        <dbReference type="PROSITE" id="PS50983"/>
    </source>
</evidence>
<protein>
    <submittedName>
        <fullName evidence="4">ABC transporter substrate-binding protein</fullName>
    </submittedName>
</protein>
<evidence type="ECO:0000256" key="2">
    <source>
        <dbReference type="SAM" id="SignalP"/>
    </source>
</evidence>
<gene>
    <name evidence="4" type="ORF">KQI88_03635</name>
</gene>
<proteinExistence type="inferred from homology"/>
<organism evidence="4 5">
    <name type="scientific">Alkaliphilus flagellatus</name>
    <dbReference type="NCBI Taxonomy" id="2841507"/>
    <lineage>
        <taxon>Bacteria</taxon>
        <taxon>Bacillati</taxon>
        <taxon>Bacillota</taxon>
        <taxon>Clostridia</taxon>
        <taxon>Peptostreptococcales</taxon>
        <taxon>Natronincolaceae</taxon>
        <taxon>Alkaliphilus</taxon>
    </lineage>
</organism>
<feature type="chain" id="PRO_5046660805" evidence="2">
    <location>
        <begin position="21"/>
        <end position="339"/>
    </location>
</feature>
<dbReference type="PANTHER" id="PTHR30535">
    <property type="entry name" value="VITAMIN B12-BINDING PROTEIN"/>
    <property type="match status" value="1"/>
</dbReference>
<dbReference type="InterPro" id="IPR002491">
    <property type="entry name" value="ABC_transptr_periplasmic_BD"/>
</dbReference>
<evidence type="ECO:0000313" key="5">
    <source>
        <dbReference type="Proteomes" id="UP000779508"/>
    </source>
</evidence>
<name>A0ABS6FZ39_9FIRM</name>
<accession>A0ABS6FZ39</accession>
<dbReference type="EMBL" id="JAHLQK010000001">
    <property type="protein sequence ID" value="MBU5675504.1"/>
    <property type="molecule type" value="Genomic_DNA"/>
</dbReference>
<dbReference type="Pfam" id="PF01497">
    <property type="entry name" value="Peripla_BP_2"/>
    <property type="match status" value="1"/>
</dbReference>
<dbReference type="PROSITE" id="PS50983">
    <property type="entry name" value="FE_B12_PBP"/>
    <property type="match status" value="1"/>
</dbReference>
<comment type="similarity">
    <text evidence="1">Belongs to the bacterial solute-binding protein 8 family.</text>
</comment>